<evidence type="ECO:0000256" key="7">
    <source>
        <dbReference type="ARBA" id="ARBA00022840"/>
    </source>
</evidence>
<evidence type="ECO:0000313" key="12">
    <source>
        <dbReference type="EMBL" id="MFB9261496.1"/>
    </source>
</evidence>
<dbReference type="Pfam" id="PF02518">
    <property type="entry name" value="HATPase_c"/>
    <property type="match status" value="1"/>
</dbReference>
<organism evidence="12 13">
    <name type="scientific">Dietzia aerolata</name>
    <dbReference type="NCBI Taxonomy" id="595984"/>
    <lineage>
        <taxon>Bacteria</taxon>
        <taxon>Bacillati</taxon>
        <taxon>Actinomycetota</taxon>
        <taxon>Actinomycetes</taxon>
        <taxon>Mycobacteriales</taxon>
        <taxon>Dietziaceae</taxon>
        <taxon>Dietzia</taxon>
    </lineage>
</organism>
<dbReference type="InterPro" id="IPR036890">
    <property type="entry name" value="HATPase_C_sf"/>
</dbReference>
<comment type="caution">
    <text evidence="12">The sequence shown here is derived from an EMBL/GenBank/DDBJ whole genome shotgun (WGS) entry which is preliminary data.</text>
</comment>
<feature type="region of interest" description="Disordered" evidence="9">
    <location>
        <begin position="356"/>
        <end position="384"/>
    </location>
</feature>
<evidence type="ECO:0000256" key="4">
    <source>
        <dbReference type="ARBA" id="ARBA00022679"/>
    </source>
</evidence>
<dbReference type="PANTHER" id="PTHR24421">
    <property type="entry name" value="NITRATE/NITRITE SENSOR PROTEIN NARX-RELATED"/>
    <property type="match status" value="1"/>
</dbReference>
<keyword evidence="7" id="KW-0067">ATP-binding</keyword>
<evidence type="ECO:0000256" key="9">
    <source>
        <dbReference type="SAM" id="MobiDB-lite"/>
    </source>
</evidence>
<evidence type="ECO:0000256" key="10">
    <source>
        <dbReference type="SAM" id="Phobius"/>
    </source>
</evidence>
<sequence>MRSSSSDPAPVDLTSPDDAAGDGRSATRVERGRSFLGILRPDWVDLALLSLAALFFTVAWPTFFVTHDAWPALVPLLAALGTLPVAVARRWPLPAWCAVAIACVVAVPLRTEPDFALGWPVVFHLALAVCLGAVILLGPPRRIAAAVAVTVALMALNPGLEVSVGWMVGAAVFSTVMILVRWLLISRRQLESSSQRLERESQRSAQQADLRVLAEERNRLARDLHDVVAHQMSMIVVQSQSAPYRLQGVTPAVHAEFDSIAETAREALDEVRGLLGVLRTDAEEQTTEPVGVDQIEPTLRAARRSGIDLTWQLTGEMDRIDETAGVVLHRVLQESLANASRHAPGGVVVVTLTADTTSDGDEPPSATLEVDNGPAAPDALVAPGTGGGSGIAGMSARVRAVGGSFSALPASDGGFTVTATVPLRSGRRGGSRLLE</sequence>
<dbReference type="SMART" id="SM00387">
    <property type="entry name" value="HATPase_c"/>
    <property type="match status" value="1"/>
</dbReference>
<evidence type="ECO:0000259" key="11">
    <source>
        <dbReference type="SMART" id="SM00387"/>
    </source>
</evidence>
<dbReference type="SUPFAM" id="SSF55874">
    <property type="entry name" value="ATPase domain of HSP90 chaperone/DNA topoisomerase II/histidine kinase"/>
    <property type="match status" value="1"/>
</dbReference>
<evidence type="ECO:0000256" key="8">
    <source>
        <dbReference type="ARBA" id="ARBA00023012"/>
    </source>
</evidence>
<reference evidence="12 13" key="1">
    <citation type="submission" date="2024-09" db="EMBL/GenBank/DDBJ databases">
        <authorList>
            <person name="Sun Q."/>
            <person name="Mori K."/>
        </authorList>
    </citation>
    <scope>NUCLEOTIDE SEQUENCE [LARGE SCALE GENOMIC DNA]</scope>
    <source>
        <strain evidence="12 13">CCM 7659</strain>
    </source>
</reference>
<accession>A0ABV5JUV2</accession>
<keyword evidence="10" id="KW-0812">Transmembrane</keyword>
<dbReference type="PANTHER" id="PTHR24421:SF10">
    <property type="entry name" value="NITRATE_NITRITE SENSOR PROTEIN NARQ"/>
    <property type="match status" value="1"/>
</dbReference>
<evidence type="ECO:0000256" key="3">
    <source>
        <dbReference type="ARBA" id="ARBA00022553"/>
    </source>
</evidence>
<dbReference type="RefSeq" id="WP_182632075.1">
    <property type="nucleotide sequence ID" value="NZ_JAALDM010000117.1"/>
</dbReference>
<dbReference type="EC" id="2.7.13.3" evidence="2"/>
<dbReference type="Gene3D" id="3.30.565.10">
    <property type="entry name" value="Histidine kinase-like ATPase, C-terminal domain"/>
    <property type="match status" value="1"/>
</dbReference>
<keyword evidence="3" id="KW-0597">Phosphoprotein</keyword>
<feature type="region of interest" description="Disordered" evidence="9">
    <location>
        <begin position="1"/>
        <end position="26"/>
    </location>
</feature>
<dbReference type="InterPro" id="IPR011712">
    <property type="entry name" value="Sig_transdc_His_kin_sub3_dim/P"/>
</dbReference>
<feature type="transmembrane region" description="Helical" evidence="10">
    <location>
        <begin position="43"/>
        <end position="63"/>
    </location>
</feature>
<gene>
    <name evidence="12" type="ORF">ACFFVD_17095</name>
</gene>
<evidence type="ECO:0000256" key="6">
    <source>
        <dbReference type="ARBA" id="ARBA00022777"/>
    </source>
</evidence>
<dbReference type="Pfam" id="PF07730">
    <property type="entry name" value="HisKA_3"/>
    <property type="match status" value="1"/>
</dbReference>
<evidence type="ECO:0000256" key="2">
    <source>
        <dbReference type="ARBA" id="ARBA00012438"/>
    </source>
</evidence>
<dbReference type="InterPro" id="IPR003594">
    <property type="entry name" value="HATPase_dom"/>
</dbReference>
<dbReference type="EMBL" id="JBHMDY010000033">
    <property type="protein sequence ID" value="MFB9261496.1"/>
    <property type="molecule type" value="Genomic_DNA"/>
</dbReference>
<evidence type="ECO:0000256" key="1">
    <source>
        <dbReference type="ARBA" id="ARBA00000085"/>
    </source>
</evidence>
<protein>
    <recommendedName>
        <fullName evidence="2">histidine kinase</fullName>
        <ecNumber evidence="2">2.7.13.3</ecNumber>
    </recommendedName>
</protein>
<dbReference type="InterPro" id="IPR050482">
    <property type="entry name" value="Sensor_HK_TwoCompSys"/>
</dbReference>
<keyword evidence="8" id="KW-0902">Two-component regulatory system</keyword>
<feature type="transmembrane region" description="Helical" evidence="10">
    <location>
        <begin position="117"/>
        <end position="136"/>
    </location>
</feature>
<evidence type="ECO:0000313" key="13">
    <source>
        <dbReference type="Proteomes" id="UP001589700"/>
    </source>
</evidence>
<keyword evidence="5" id="KW-0547">Nucleotide-binding</keyword>
<dbReference type="Proteomes" id="UP001589700">
    <property type="component" value="Unassembled WGS sequence"/>
</dbReference>
<dbReference type="Gene3D" id="1.20.5.1930">
    <property type="match status" value="1"/>
</dbReference>
<keyword evidence="10" id="KW-1133">Transmembrane helix</keyword>
<keyword evidence="13" id="KW-1185">Reference proteome</keyword>
<dbReference type="CDD" id="cd16917">
    <property type="entry name" value="HATPase_UhpB-NarQ-NarX-like"/>
    <property type="match status" value="1"/>
</dbReference>
<name>A0ABV5JUV2_9ACTN</name>
<keyword evidence="10" id="KW-0472">Membrane</keyword>
<dbReference type="GO" id="GO:0016301">
    <property type="term" value="F:kinase activity"/>
    <property type="evidence" value="ECO:0007669"/>
    <property type="project" value="UniProtKB-KW"/>
</dbReference>
<feature type="transmembrane region" description="Helical" evidence="10">
    <location>
        <begin position="93"/>
        <end position="111"/>
    </location>
</feature>
<keyword evidence="6 12" id="KW-0418">Kinase</keyword>
<feature type="transmembrane region" description="Helical" evidence="10">
    <location>
        <begin position="69"/>
        <end position="86"/>
    </location>
</feature>
<feature type="domain" description="Histidine kinase/HSP90-like ATPase" evidence="11">
    <location>
        <begin position="323"/>
        <end position="425"/>
    </location>
</feature>
<feature type="transmembrane region" description="Helical" evidence="10">
    <location>
        <begin position="166"/>
        <end position="184"/>
    </location>
</feature>
<evidence type="ECO:0000256" key="5">
    <source>
        <dbReference type="ARBA" id="ARBA00022741"/>
    </source>
</evidence>
<keyword evidence="4" id="KW-0808">Transferase</keyword>
<proteinExistence type="predicted"/>
<comment type="catalytic activity">
    <reaction evidence="1">
        <text>ATP + protein L-histidine = ADP + protein N-phospho-L-histidine.</text>
        <dbReference type="EC" id="2.7.13.3"/>
    </reaction>
</comment>